<organism evidence="9 10">
    <name type="scientific">Dioscorea zingiberensis</name>
    <dbReference type="NCBI Taxonomy" id="325984"/>
    <lineage>
        <taxon>Eukaryota</taxon>
        <taxon>Viridiplantae</taxon>
        <taxon>Streptophyta</taxon>
        <taxon>Embryophyta</taxon>
        <taxon>Tracheophyta</taxon>
        <taxon>Spermatophyta</taxon>
        <taxon>Magnoliopsida</taxon>
        <taxon>Liliopsida</taxon>
        <taxon>Dioscoreales</taxon>
        <taxon>Dioscoreaceae</taxon>
        <taxon>Dioscorea</taxon>
    </lineage>
</organism>
<keyword evidence="4" id="KW-0804">Transcription</keyword>
<dbReference type="GO" id="GO:0046983">
    <property type="term" value="F:protein dimerization activity"/>
    <property type="evidence" value="ECO:0007669"/>
    <property type="project" value="InterPro"/>
</dbReference>
<reference evidence="9" key="1">
    <citation type="submission" date="2021-03" db="EMBL/GenBank/DDBJ databases">
        <authorList>
            <person name="Li Z."/>
            <person name="Yang C."/>
        </authorList>
    </citation>
    <scope>NUCLEOTIDE SEQUENCE</scope>
    <source>
        <strain evidence="9">Dzin_1.0</strain>
        <tissue evidence="9">Leaf</tissue>
    </source>
</reference>
<dbReference type="InterPro" id="IPR050142">
    <property type="entry name" value="MADS-box/MEF2_TF"/>
</dbReference>
<proteinExistence type="predicted"/>
<dbReference type="SUPFAM" id="SSF55455">
    <property type="entry name" value="SRF-like"/>
    <property type="match status" value="1"/>
</dbReference>
<feature type="domain" description="MADS-box" evidence="8">
    <location>
        <begin position="1"/>
        <end position="53"/>
    </location>
</feature>
<dbReference type="PANTHER" id="PTHR48019">
    <property type="entry name" value="SERUM RESPONSE FACTOR HOMOLOG"/>
    <property type="match status" value="1"/>
</dbReference>
<evidence type="ECO:0000256" key="2">
    <source>
        <dbReference type="ARBA" id="ARBA00023015"/>
    </source>
</evidence>
<dbReference type="InterPro" id="IPR002100">
    <property type="entry name" value="TF_MADSbox"/>
</dbReference>
<protein>
    <recommendedName>
        <fullName evidence="8">MADS-box domain-containing protein</fullName>
    </recommendedName>
</protein>
<sequence length="272" mass="31435">MARKKVKLAWIANDSARKATFKKRRKGLMKKVKELSILCDVKACAIVYGPDEKRPEVWPSEPETMRVLSRFKSMPEMEKSKKMMNQEGFLRQRMAKLQEQLHKLEKENREAETKLMMFHGLAGRSLHDLRIEDVTCLAWILEIKAKAVQDRLDLLTGRMQEMMLNNVAPPPPLTTTAQEKKPQGQPLMAAGRMEEVQAQDWFMKMMMMNPLPPPPPPPNNPHHHVHHQAHPHPHPHGNVVLPNVAPMHQHQHYPYAVDHYADPFLESLFSNN</sequence>
<reference evidence="9" key="2">
    <citation type="journal article" date="2022" name="Hortic Res">
        <title>The genome of Dioscorea zingiberensis sheds light on the biosynthesis, origin and evolution of the medicinally important diosgenin saponins.</title>
        <authorList>
            <person name="Li Y."/>
            <person name="Tan C."/>
            <person name="Li Z."/>
            <person name="Guo J."/>
            <person name="Li S."/>
            <person name="Chen X."/>
            <person name="Wang C."/>
            <person name="Dai X."/>
            <person name="Yang H."/>
            <person name="Song W."/>
            <person name="Hou L."/>
            <person name="Xu J."/>
            <person name="Tong Z."/>
            <person name="Xu A."/>
            <person name="Yuan X."/>
            <person name="Wang W."/>
            <person name="Yang Q."/>
            <person name="Chen L."/>
            <person name="Sun Z."/>
            <person name="Wang K."/>
            <person name="Pan B."/>
            <person name="Chen J."/>
            <person name="Bao Y."/>
            <person name="Liu F."/>
            <person name="Qi X."/>
            <person name="Gang D.R."/>
            <person name="Wen J."/>
            <person name="Li J."/>
        </authorList>
    </citation>
    <scope>NUCLEOTIDE SEQUENCE</scope>
    <source>
        <strain evidence="9">Dzin_1.0</strain>
    </source>
</reference>
<keyword evidence="6" id="KW-0175">Coiled coil</keyword>
<feature type="region of interest" description="Disordered" evidence="7">
    <location>
        <begin position="212"/>
        <end position="234"/>
    </location>
</feature>
<evidence type="ECO:0000256" key="3">
    <source>
        <dbReference type="ARBA" id="ARBA00023125"/>
    </source>
</evidence>
<evidence type="ECO:0000313" key="10">
    <source>
        <dbReference type="Proteomes" id="UP001085076"/>
    </source>
</evidence>
<dbReference type="InterPro" id="IPR033897">
    <property type="entry name" value="SRF-like_MADS-box"/>
</dbReference>
<evidence type="ECO:0000256" key="7">
    <source>
        <dbReference type="SAM" id="MobiDB-lite"/>
    </source>
</evidence>
<dbReference type="GO" id="GO:0005634">
    <property type="term" value="C:nucleus"/>
    <property type="evidence" value="ECO:0007669"/>
    <property type="project" value="UniProtKB-SubCell"/>
</dbReference>
<dbReference type="CDD" id="cd00266">
    <property type="entry name" value="MADS_SRF_like"/>
    <property type="match status" value="1"/>
</dbReference>
<dbReference type="AlphaFoldDB" id="A0A9D5HQF8"/>
<keyword evidence="2" id="KW-0805">Transcription regulation</keyword>
<feature type="coiled-coil region" evidence="6">
    <location>
        <begin position="87"/>
        <end position="114"/>
    </location>
</feature>
<dbReference type="GO" id="GO:0000987">
    <property type="term" value="F:cis-regulatory region sequence-specific DNA binding"/>
    <property type="evidence" value="ECO:0007669"/>
    <property type="project" value="InterPro"/>
</dbReference>
<dbReference type="SMART" id="SM00432">
    <property type="entry name" value="MADS"/>
    <property type="match status" value="1"/>
</dbReference>
<name>A0A9D5HQF8_9LILI</name>
<accession>A0A9D5HQF8</accession>
<comment type="caution">
    <text evidence="9">The sequence shown here is derived from an EMBL/GenBank/DDBJ whole genome shotgun (WGS) entry which is preliminary data.</text>
</comment>
<dbReference type="GO" id="GO:0000981">
    <property type="term" value="F:DNA-binding transcription factor activity, RNA polymerase II-specific"/>
    <property type="evidence" value="ECO:0007669"/>
    <property type="project" value="InterPro"/>
</dbReference>
<evidence type="ECO:0000259" key="8">
    <source>
        <dbReference type="PROSITE" id="PS50066"/>
    </source>
</evidence>
<evidence type="ECO:0000256" key="4">
    <source>
        <dbReference type="ARBA" id="ARBA00023163"/>
    </source>
</evidence>
<dbReference type="PROSITE" id="PS50066">
    <property type="entry name" value="MADS_BOX_2"/>
    <property type="match status" value="1"/>
</dbReference>
<dbReference type="GO" id="GO:0045944">
    <property type="term" value="P:positive regulation of transcription by RNA polymerase II"/>
    <property type="evidence" value="ECO:0007669"/>
    <property type="project" value="InterPro"/>
</dbReference>
<keyword evidence="10" id="KW-1185">Reference proteome</keyword>
<dbReference type="InterPro" id="IPR036879">
    <property type="entry name" value="TF_MADSbox_sf"/>
</dbReference>
<dbReference type="FunFam" id="3.40.1810.10:FF:000018">
    <property type="entry name" value="agamous-like MADS-box protein AGL80"/>
    <property type="match status" value="1"/>
</dbReference>
<feature type="compositionally biased region" description="Basic residues" evidence="7">
    <location>
        <begin position="221"/>
        <end position="234"/>
    </location>
</feature>
<gene>
    <name evidence="9" type="ORF">J5N97_002508</name>
</gene>
<dbReference type="Pfam" id="PF00319">
    <property type="entry name" value="SRF-TF"/>
    <property type="match status" value="1"/>
</dbReference>
<evidence type="ECO:0000256" key="6">
    <source>
        <dbReference type="SAM" id="Coils"/>
    </source>
</evidence>
<dbReference type="EMBL" id="JAGGNH010000001">
    <property type="protein sequence ID" value="KAJ0984152.1"/>
    <property type="molecule type" value="Genomic_DNA"/>
</dbReference>
<feature type="region of interest" description="Disordered" evidence="7">
    <location>
        <begin position="165"/>
        <end position="186"/>
    </location>
</feature>
<comment type="subcellular location">
    <subcellularLocation>
        <location evidence="1">Nucleus</location>
    </subcellularLocation>
</comment>
<evidence type="ECO:0000256" key="1">
    <source>
        <dbReference type="ARBA" id="ARBA00004123"/>
    </source>
</evidence>
<dbReference type="PRINTS" id="PR00404">
    <property type="entry name" value="MADSDOMAIN"/>
</dbReference>
<dbReference type="Proteomes" id="UP001085076">
    <property type="component" value="Miscellaneous, Linkage group lg01"/>
</dbReference>
<dbReference type="OrthoDB" id="762064at2759"/>
<evidence type="ECO:0000256" key="5">
    <source>
        <dbReference type="ARBA" id="ARBA00023242"/>
    </source>
</evidence>
<dbReference type="Gene3D" id="3.40.1810.10">
    <property type="entry name" value="Transcription factor, MADS-box"/>
    <property type="match status" value="1"/>
</dbReference>
<evidence type="ECO:0000313" key="9">
    <source>
        <dbReference type="EMBL" id="KAJ0984152.1"/>
    </source>
</evidence>
<keyword evidence="5" id="KW-0539">Nucleus</keyword>
<keyword evidence="3" id="KW-0238">DNA-binding</keyword>